<keyword evidence="2" id="KW-1185">Reference proteome</keyword>
<evidence type="ECO:0000313" key="1">
    <source>
        <dbReference type="EMBL" id="KAJ1937594.1"/>
    </source>
</evidence>
<reference evidence="1" key="1">
    <citation type="submission" date="2022-07" db="EMBL/GenBank/DDBJ databases">
        <title>Phylogenomic reconstructions and comparative analyses of Kickxellomycotina fungi.</title>
        <authorList>
            <person name="Reynolds N.K."/>
            <person name="Stajich J.E."/>
            <person name="Barry K."/>
            <person name="Grigoriev I.V."/>
            <person name="Crous P."/>
            <person name="Smith M.E."/>
        </authorList>
    </citation>
    <scope>NUCLEOTIDE SEQUENCE</scope>
    <source>
        <strain evidence="1">NRRL 5244</strain>
    </source>
</reference>
<dbReference type="Proteomes" id="UP001150603">
    <property type="component" value="Unassembled WGS sequence"/>
</dbReference>
<gene>
    <name evidence="1" type="primary">TKL1_2</name>
    <name evidence="1" type="ORF">FBU59_004702</name>
</gene>
<protein>
    <submittedName>
        <fullName evidence="1">Transketolase</fullName>
        <ecNumber evidence="1">2.2.1.1</ecNumber>
    </submittedName>
</protein>
<sequence length="428" mass="45416">MSSTDQTSINTIRVVAADMVQAANSGHPGAPMGCAPMAHVLFTRFIKANPKHSKWLNRDRFVLSNGHGCALHYVMLHLMGYKLSLDDLKNFRQLNSLTPGHPENTHTDGIEVTTGPLGQGISNAVGLAIAERHLAATFNKPDFPIIDNYVYAIAGDGCLQEGVASEASSLAGHLELGNLIVLYDSNGIQIDGSTQLGFTEDVLKRYEAYGWQTLEVADGDNDLEGLTRAIEEAKAVKNKPTIIKVTTTIGFGAAKAGTAGVHGAPLGAEALGNVKALFGFDPSQSFVVPEEVTKQYAERAAQGAEAEAAWNALVAKYAAAYPAEHAELVRRMSGQLPQGWEKALPTFTPADKPVATRKLSEGVINALAPVLPELIGGSADLTGSNLTRWKGAVDFQPVSTNLGDYSGRYLRFGVREHGMAAIANGIAA</sequence>
<accession>A0ACC1J4Z2</accession>
<name>A0ACC1J4Z2_9FUNG</name>
<organism evidence="1 2">
    <name type="scientific">Linderina macrospora</name>
    <dbReference type="NCBI Taxonomy" id="4868"/>
    <lineage>
        <taxon>Eukaryota</taxon>
        <taxon>Fungi</taxon>
        <taxon>Fungi incertae sedis</taxon>
        <taxon>Zoopagomycota</taxon>
        <taxon>Kickxellomycotina</taxon>
        <taxon>Kickxellomycetes</taxon>
        <taxon>Kickxellales</taxon>
        <taxon>Kickxellaceae</taxon>
        <taxon>Linderina</taxon>
    </lineage>
</organism>
<proteinExistence type="predicted"/>
<dbReference type="EMBL" id="JANBPW010003466">
    <property type="protein sequence ID" value="KAJ1937594.1"/>
    <property type="molecule type" value="Genomic_DNA"/>
</dbReference>
<comment type="caution">
    <text evidence="1">The sequence shown here is derived from an EMBL/GenBank/DDBJ whole genome shotgun (WGS) entry which is preliminary data.</text>
</comment>
<dbReference type="EC" id="2.2.1.1" evidence="1"/>
<keyword evidence="1" id="KW-0808">Transferase</keyword>
<evidence type="ECO:0000313" key="2">
    <source>
        <dbReference type="Proteomes" id="UP001150603"/>
    </source>
</evidence>
<feature type="non-terminal residue" evidence="1">
    <location>
        <position position="428"/>
    </location>
</feature>